<comment type="caution">
    <text evidence="11">The sequence shown here is derived from an EMBL/GenBank/DDBJ whole genome shotgun (WGS) entry which is preliminary data.</text>
</comment>
<dbReference type="PANTHER" id="PTHR45138:SF9">
    <property type="entry name" value="DIGUANYLATE CYCLASE DGCM-RELATED"/>
    <property type="match status" value="1"/>
</dbReference>
<dbReference type="InterPro" id="IPR029787">
    <property type="entry name" value="Nucleotide_cyclase"/>
</dbReference>
<dbReference type="SMART" id="SM01049">
    <property type="entry name" value="Cache_2"/>
    <property type="match status" value="1"/>
</dbReference>
<accession>A0A4R6MET6</accession>
<dbReference type="GO" id="GO:0052621">
    <property type="term" value="F:diguanylate cyclase activity"/>
    <property type="evidence" value="ECO:0007669"/>
    <property type="project" value="UniProtKB-EC"/>
</dbReference>
<comment type="subcellular location">
    <subcellularLocation>
        <location evidence="2">Cell membrane</location>
        <topology evidence="2">Multi-pass membrane protein</topology>
    </subcellularLocation>
</comment>
<protein>
    <recommendedName>
        <fullName evidence="3">diguanylate cyclase</fullName>
        <ecNumber evidence="3">2.7.7.65</ecNumber>
    </recommendedName>
</protein>
<dbReference type="OrthoDB" id="5496380at2"/>
<dbReference type="Gene3D" id="3.30.70.270">
    <property type="match status" value="1"/>
</dbReference>
<evidence type="ECO:0000313" key="11">
    <source>
        <dbReference type="EMBL" id="TDO99785.1"/>
    </source>
</evidence>
<dbReference type="CDD" id="cd12912">
    <property type="entry name" value="PDC2_MCP_like"/>
    <property type="match status" value="1"/>
</dbReference>
<dbReference type="InterPro" id="IPR050469">
    <property type="entry name" value="Diguanylate_Cyclase"/>
</dbReference>
<feature type="domain" description="GGDEF" evidence="10">
    <location>
        <begin position="252"/>
        <end position="384"/>
    </location>
</feature>
<dbReference type="NCBIfam" id="TIGR00254">
    <property type="entry name" value="GGDEF"/>
    <property type="match status" value="1"/>
</dbReference>
<keyword evidence="7 9" id="KW-0472">Membrane</keyword>
<dbReference type="PROSITE" id="PS50887">
    <property type="entry name" value="GGDEF"/>
    <property type="match status" value="1"/>
</dbReference>
<dbReference type="InterPro" id="IPR033480">
    <property type="entry name" value="sCache_2"/>
</dbReference>
<evidence type="ECO:0000256" key="1">
    <source>
        <dbReference type="ARBA" id="ARBA00001946"/>
    </source>
</evidence>
<dbReference type="AlphaFoldDB" id="A0A4R6MET6"/>
<evidence type="ECO:0000256" key="5">
    <source>
        <dbReference type="ARBA" id="ARBA00022692"/>
    </source>
</evidence>
<dbReference type="EMBL" id="SNXC01000009">
    <property type="protein sequence ID" value="TDO99785.1"/>
    <property type="molecule type" value="Genomic_DNA"/>
</dbReference>
<keyword evidence="5 9" id="KW-0812">Transmembrane</keyword>
<evidence type="ECO:0000256" key="2">
    <source>
        <dbReference type="ARBA" id="ARBA00004651"/>
    </source>
</evidence>
<keyword evidence="4" id="KW-1003">Cell membrane</keyword>
<evidence type="ECO:0000256" key="9">
    <source>
        <dbReference type="SAM" id="Phobius"/>
    </source>
</evidence>
<dbReference type="PROSITE" id="PS51257">
    <property type="entry name" value="PROKAR_LIPOPROTEIN"/>
    <property type="match status" value="1"/>
</dbReference>
<dbReference type="Gene3D" id="3.30.450.20">
    <property type="entry name" value="PAS domain"/>
    <property type="match status" value="1"/>
</dbReference>
<evidence type="ECO:0000256" key="4">
    <source>
        <dbReference type="ARBA" id="ARBA00022475"/>
    </source>
</evidence>
<feature type="transmembrane region" description="Helical" evidence="9">
    <location>
        <begin position="12"/>
        <end position="35"/>
    </location>
</feature>
<dbReference type="Pfam" id="PF00990">
    <property type="entry name" value="GGDEF"/>
    <property type="match status" value="1"/>
</dbReference>
<name>A0A4R6MET6_9GAMM</name>
<dbReference type="InterPro" id="IPR000160">
    <property type="entry name" value="GGDEF_dom"/>
</dbReference>
<dbReference type="GO" id="GO:1902201">
    <property type="term" value="P:negative regulation of bacterial-type flagellum-dependent cell motility"/>
    <property type="evidence" value="ECO:0007669"/>
    <property type="project" value="TreeGrafter"/>
</dbReference>
<dbReference type="SMART" id="SM00267">
    <property type="entry name" value="GGDEF"/>
    <property type="match status" value="1"/>
</dbReference>
<dbReference type="PANTHER" id="PTHR45138">
    <property type="entry name" value="REGULATORY COMPONENTS OF SENSORY TRANSDUCTION SYSTEM"/>
    <property type="match status" value="1"/>
</dbReference>
<keyword evidence="12" id="KW-1185">Reference proteome</keyword>
<evidence type="ECO:0000256" key="8">
    <source>
        <dbReference type="ARBA" id="ARBA00034247"/>
    </source>
</evidence>
<organism evidence="11 12">
    <name type="scientific">Marinomonas balearica</name>
    <dbReference type="NCBI Taxonomy" id="491947"/>
    <lineage>
        <taxon>Bacteria</taxon>
        <taxon>Pseudomonadati</taxon>
        <taxon>Pseudomonadota</taxon>
        <taxon>Gammaproteobacteria</taxon>
        <taxon>Oceanospirillales</taxon>
        <taxon>Oceanospirillaceae</taxon>
        <taxon>Marinomonas</taxon>
    </lineage>
</organism>
<dbReference type="InterPro" id="IPR043128">
    <property type="entry name" value="Rev_trsase/Diguanyl_cyclase"/>
</dbReference>
<dbReference type="Pfam" id="PF17200">
    <property type="entry name" value="sCache_2"/>
    <property type="match status" value="1"/>
</dbReference>
<comment type="cofactor">
    <cofactor evidence="1">
        <name>Mg(2+)</name>
        <dbReference type="ChEBI" id="CHEBI:18420"/>
    </cofactor>
</comment>
<dbReference type="EC" id="2.7.7.65" evidence="3"/>
<evidence type="ECO:0000313" key="12">
    <source>
        <dbReference type="Proteomes" id="UP000294656"/>
    </source>
</evidence>
<evidence type="ECO:0000256" key="3">
    <source>
        <dbReference type="ARBA" id="ARBA00012528"/>
    </source>
</evidence>
<dbReference type="SUPFAM" id="SSF55073">
    <property type="entry name" value="Nucleotide cyclase"/>
    <property type="match status" value="1"/>
</dbReference>
<comment type="catalytic activity">
    <reaction evidence="8">
        <text>2 GTP = 3',3'-c-di-GMP + 2 diphosphate</text>
        <dbReference type="Rhea" id="RHEA:24898"/>
        <dbReference type="ChEBI" id="CHEBI:33019"/>
        <dbReference type="ChEBI" id="CHEBI:37565"/>
        <dbReference type="ChEBI" id="CHEBI:58805"/>
        <dbReference type="EC" id="2.7.7.65"/>
    </reaction>
</comment>
<dbReference type="CDD" id="cd01949">
    <property type="entry name" value="GGDEF"/>
    <property type="match status" value="1"/>
</dbReference>
<dbReference type="FunFam" id="3.30.70.270:FF:000001">
    <property type="entry name" value="Diguanylate cyclase domain protein"/>
    <property type="match status" value="1"/>
</dbReference>
<dbReference type="RefSeq" id="WP_133502615.1">
    <property type="nucleotide sequence ID" value="NZ_SNXC01000009.1"/>
</dbReference>
<dbReference type="Proteomes" id="UP000294656">
    <property type="component" value="Unassembled WGS sequence"/>
</dbReference>
<feature type="transmembrane region" description="Helical" evidence="9">
    <location>
        <begin position="194"/>
        <end position="211"/>
    </location>
</feature>
<keyword evidence="6 9" id="KW-1133">Transmembrane helix</keyword>
<evidence type="ECO:0000259" key="10">
    <source>
        <dbReference type="PROSITE" id="PS50887"/>
    </source>
</evidence>
<evidence type="ECO:0000256" key="7">
    <source>
        <dbReference type="ARBA" id="ARBA00023136"/>
    </source>
</evidence>
<reference evidence="11 12" key="1">
    <citation type="submission" date="2019-03" db="EMBL/GenBank/DDBJ databases">
        <title>Genomic Encyclopedia of Type Strains, Phase III (KMG-III): the genomes of soil and plant-associated and newly described type strains.</title>
        <authorList>
            <person name="Whitman W."/>
        </authorList>
    </citation>
    <scope>NUCLEOTIDE SEQUENCE [LARGE SCALE GENOMIC DNA]</scope>
    <source>
        <strain evidence="11 12">CECT 7378</strain>
    </source>
</reference>
<dbReference type="GO" id="GO:0005886">
    <property type="term" value="C:plasma membrane"/>
    <property type="evidence" value="ECO:0007669"/>
    <property type="project" value="UniProtKB-SubCell"/>
</dbReference>
<evidence type="ECO:0000256" key="6">
    <source>
        <dbReference type="ARBA" id="ARBA00022989"/>
    </source>
</evidence>
<proteinExistence type="predicted"/>
<sequence>MFSFKAHYANTWSALAAILLTGLFSMGCLIALTMYQLDTLLRDERYKHVQAQVLTAKHLVELMSSKPTNLSKDELKAHVLEMLSELRYPEGGYFWVLDKQGTMIMHPFSRGVVGTSTLDLLDINGKFFVHDMLVTAESGGGFVTYSWMKPNGEKHYPKVAYITPIEQWGWVLGSGSYIDDLEETTKSEVYRNTFISLCLVLINCFVLLMVSRKFINQFHNNAIKDPLTSLLNRRYLDEISTKVEEKAKLNRSPISILFFDIDHFKVINDKHGHRAGDLVLKQLGGIVNDFTRMNDLSFRYGGEEFILVLESALNEAERIANDLKALVEETPFDIGVGHIHITLSIGISTNFLDQTQSLKDLIFRSDSAMYQAKAAGRNCIRVYN</sequence>
<dbReference type="GO" id="GO:0043709">
    <property type="term" value="P:cell adhesion involved in single-species biofilm formation"/>
    <property type="evidence" value="ECO:0007669"/>
    <property type="project" value="TreeGrafter"/>
</dbReference>
<gene>
    <name evidence="11" type="ORF">DFP79_0788</name>
</gene>